<reference evidence="2 3" key="1">
    <citation type="journal article" date="2015" name="Fungal Genet. Biol.">
        <title>Evolution of novel wood decay mechanisms in Agaricales revealed by the genome sequences of Fistulina hepatica and Cylindrobasidium torrendii.</title>
        <authorList>
            <person name="Floudas D."/>
            <person name="Held B.W."/>
            <person name="Riley R."/>
            <person name="Nagy L.G."/>
            <person name="Koehler G."/>
            <person name="Ransdell A.S."/>
            <person name="Younus H."/>
            <person name="Chow J."/>
            <person name="Chiniquy J."/>
            <person name="Lipzen A."/>
            <person name="Tritt A."/>
            <person name="Sun H."/>
            <person name="Haridas S."/>
            <person name="LaButti K."/>
            <person name="Ohm R.A."/>
            <person name="Kues U."/>
            <person name="Blanchette R.A."/>
            <person name="Grigoriev I.V."/>
            <person name="Minto R.E."/>
            <person name="Hibbett D.S."/>
        </authorList>
    </citation>
    <scope>NUCLEOTIDE SEQUENCE [LARGE SCALE GENOMIC DNA]</scope>
    <source>
        <strain evidence="2 3">FP15055 ss-10</strain>
    </source>
</reference>
<feature type="compositionally biased region" description="Low complexity" evidence="1">
    <location>
        <begin position="121"/>
        <end position="134"/>
    </location>
</feature>
<name>A0A0D7BKC3_9AGAR</name>
<dbReference type="Proteomes" id="UP000054007">
    <property type="component" value="Unassembled WGS sequence"/>
</dbReference>
<evidence type="ECO:0000313" key="3">
    <source>
        <dbReference type="Proteomes" id="UP000054007"/>
    </source>
</evidence>
<proteinExistence type="predicted"/>
<sequence>MSTHIHPHEKPTEFKNNAERLRVSKLYNDPMVSVLEPSVVQCRRCDSVIRLSRSVSYDLSHWKTHRTRCSKRNVRLVDRRPAAKKSTAQASTMAKTAVLGSLSRNPSRASPASNYTPSATSESGESVSVDESPSPPLYISSSSLEHASLPPLPGFALSPIPSSLHSSPQCDPDPAFRLKCSPDVEQYLKDAHGINVVAYPNASWTTWDPSMLRRPNLRLVPPDAGCEY</sequence>
<dbReference type="OrthoDB" id="3268830at2759"/>
<accession>A0A0D7BKC3</accession>
<feature type="compositionally biased region" description="Polar residues" evidence="1">
    <location>
        <begin position="102"/>
        <end position="120"/>
    </location>
</feature>
<evidence type="ECO:0000256" key="1">
    <source>
        <dbReference type="SAM" id="MobiDB-lite"/>
    </source>
</evidence>
<evidence type="ECO:0000313" key="2">
    <source>
        <dbReference type="EMBL" id="KIY70569.1"/>
    </source>
</evidence>
<organism evidence="2 3">
    <name type="scientific">Cylindrobasidium torrendii FP15055 ss-10</name>
    <dbReference type="NCBI Taxonomy" id="1314674"/>
    <lineage>
        <taxon>Eukaryota</taxon>
        <taxon>Fungi</taxon>
        <taxon>Dikarya</taxon>
        <taxon>Basidiomycota</taxon>
        <taxon>Agaricomycotina</taxon>
        <taxon>Agaricomycetes</taxon>
        <taxon>Agaricomycetidae</taxon>
        <taxon>Agaricales</taxon>
        <taxon>Marasmiineae</taxon>
        <taxon>Physalacriaceae</taxon>
        <taxon>Cylindrobasidium</taxon>
    </lineage>
</organism>
<keyword evidence="3" id="KW-1185">Reference proteome</keyword>
<dbReference type="EMBL" id="KN880466">
    <property type="protein sequence ID" value="KIY70569.1"/>
    <property type="molecule type" value="Genomic_DNA"/>
</dbReference>
<protein>
    <submittedName>
        <fullName evidence="2">Uncharacterized protein</fullName>
    </submittedName>
</protein>
<gene>
    <name evidence="2" type="ORF">CYLTODRAFT_419660</name>
</gene>
<feature type="region of interest" description="Disordered" evidence="1">
    <location>
        <begin position="78"/>
        <end position="134"/>
    </location>
</feature>
<dbReference type="AlphaFoldDB" id="A0A0D7BKC3"/>